<evidence type="ECO:0000313" key="5">
    <source>
        <dbReference type="Proteomes" id="UP000468995"/>
    </source>
</evidence>
<dbReference type="EMBL" id="VINI01000007">
    <property type="protein sequence ID" value="MSS31339.1"/>
    <property type="molecule type" value="Genomic_DNA"/>
</dbReference>
<dbReference type="GO" id="GO:0009289">
    <property type="term" value="C:pilus"/>
    <property type="evidence" value="ECO:0007669"/>
    <property type="project" value="InterPro"/>
</dbReference>
<reference evidence="2 5" key="2">
    <citation type="submission" date="2019-07" db="EMBL/GenBank/DDBJ databases">
        <title>Genome sequence of OXA-232-producing Klebsiella pneumoniae ST23 from septicemic neonate.</title>
        <authorList>
            <person name="Mukherjee S."/>
            <person name="Naha S."/>
            <person name="Bhadury P."/>
            <person name="Basu S."/>
        </authorList>
    </citation>
    <scope>NUCLEOTIDE SEQUENCE [LARGE SCALE GENOMIC DNA]</scope>
    <source>
        <strain evidence="2 5">EN5275</strain>
    </source>
</reference>
<dbReference type="Gene3D" id="2.60.40.1090">
    <property type="entry name" value="Fimbrial-type adhesion domain"/>
    <property type="match status" value="1"/>
</dbReference>
<feature type="chain" id="PRO_5042703107" evidence="1">
    <location>
        <begin position="20"/>
        <end position="344"/>
    </location>
</feature>
<dbReference type="GO" id="GO:0043709">
    <property type="term" value="P:cell adhesion involved in single-species biofilm formation"/>
    <property type="evidence" value="ECO:0007669"/>
    <property type="project" value="TreeGrafter"/>
</dbReference>
<dbReference type="InterPro" id="IPR050263">
    <property type="entry name" value="Bact_Fimbrial_Adh_Pro"/>
</dbReference>
<sequence>MKRIFILMTLLILGSEATAKCTYDGNVKRQGLTLSNVKIPTDTSIPVGTVLYSRKFGTGSYKSFTCNKNTDDQYIIDIGAAVVPGVTGLQGGPVYETGIEGIGFQVSDLLRSKNGSLVAAAAGSTLVPISSSSENNYQAITVWLIKTKTVIDTSTKSTSNPSVSFSVGNIKTNPSPSERLLYNVTSISIKDINYRSTSCNISTPRSQVTLNRIDKGQLMSLTRGAITPSQKTIAMNISCPNDSVGNTVTYWFNPIGGNSASGDGIVDNMLTGTTAANKVGVIFKLSGRPVVFYDTDSYSYKINNSNDLNKTINLTADYYRQSDSSADVTLGLVKGMLEVVIQED</sequence>
<dbReference type="AlphaFoldDB" id="A0A332DLM7"/>
<dbReference type="Proteomes" id="UP000468995">
    <property type="component" value="Unassembled WGS sequence"/>
</dbReference>
<accession>A0A332DLM7</accession>
<dbReference type="PANTHER" id="PTHR33420">
    <property type="entry name" value="FIMBRIAL SUBUNIT ELFA-RELATED"/>
    <property type="match status" value="1"/>
</dbReference>
<dbReference type="EMBL" id="UFEU01000008">
    <property type="protein sequence ID" value="SSK42304.1"/>
    <property type="molecule type" value="Genomic_DNA"/>
</dbReference>
<reference evidence="3 4" key="1">
    <citation type="submission" date="2018-07" db="EMBL/GenBank/DDBJ databases">
        <authorList>
            <consortium name="Pathogen Informatics"/>
        </authorList>
    </citation>
    <scope>NUCLEOTIDE SEQUENCE [LARGE SCALE GENOMIC DNA]</scope>
    <source>
        <strain evidence="3 4">4300STDY6470422</strain>
    </source>
</reference>
<keyword evidence="1" id="KW-0732">Signal</keyword>
<evidence type="ECO:0000313" key="3">
    <source>
        <dbReference type="EMBL" id="SSK42304.1"/>
    </source>
</evidence>
<evidence type="ECO:0000313" key="2">
    <source>
        <dbReference type="EMBL" id="MSS31339.1"/>
    </source>
</evidence>
<organism evidence="3 4">
    <name type="scientific">Klebsiella pneumoniae</name>
    <dbReference type="NCBI Taxonomy" id="573"/>
    <lineage>
        <taxon>Bacteria</taxon>
        <taxon>Pseudomonadati</taxon>
        <taxon>Pseudomonadota</taxon>
        <taxon>Gammaproteobacteria</taxon>
        <taxon>Enterobacterales</taxon>
        <taxon>Enterobacteriaceae</taxon>
        <taxon>Klebsiella/Raoultella group</taxon>
        <taxon>Klebsiella</taxon>
        <taxon>Klebsiella pneumoniae complex</taxon>
    </lineage>
</organism>
<gene>
    <name evidence="2" type="ORF">FME62_11185</name>
    <name evidence="3" type="ORF">SAMEA4364603_03167</name>
</gene>
<dbReference type="InterPro" id="IPR008966">
    <property type="entry name" value="Adhesion_dom_sf"/>
</dbReference>
<dbReference type="InterPro" id="IPR036937">
    <property type="entry name" value="Adhesion_dom_fimbrial_sf"/>
</dbReference>
<name>A0A332DLM7_KLEPN</name>
<dbReference type="Gene3D" id="2.60.40.3310">
    <property type="match status" value="1"/>
</dbReference>
<evidence type="ECO:0000313" key="4">
    <source>
        <dbReference type="Proteomes" id="UP000252603"/>
    </source>
</evidence>
<protein>
    <submittedName>
        <fullName evidence="2">Fimbrial protein</fullName>
    </submittedName>
    <submittedName>
        <fullName evidence="3">Putative fimbrial subunit protein</fullName>
    </submittedName>
</protein>
<dbReference type="PANTHER" id="PTHR33420:SF12">
    <property type="entry name" value="FIMBRIN-LIKE PROTEIN FIMI-RELATED"/>
    <property type="match status" value="1"/>
</dbReference>
<proteinExistence type="predicted"/>
<dbReference type="RefSeq" id="WP_014908087.1">
    <property type="nucleotide sequence ID" value="NZ_AP025246.1"/>
</dbReference>
<dbReference type="SUPFAM" id="SSF49401">
    <property type="entry name" value="Bacterial adhesins"/>
    <property type="match status" value="1"/>
</dbReference>
<feature type="signal peptide" evidence="1">
    <location>
        <begin position="1"/>
        <end position="19"/>
    </location>
</feature>
<dbReference type="Proteomes" id="UP000252603">
    <property type="component" value="Unassembled WGS sequence"/>
</dbReference>
<evidence type="ECO:0000256" key="1">
    <source>
        <dbReference type="SAM" id="SignalP"/>
    </source>
</evidence>